<evidence type="ECO:0000313" key="1">
    <source>
        <dbReference type="EMBL" id="VVM57636.1"/>
    </source>
</evidence>
<dbReference type="InterPro" id="IPR011008">
    <property type="entry name" value="Dimeric_a/b-barrel"/>
</dbReference>
<reference evidence="1 2" key="1">
    <citation type="submission" date="2019-09" db="EMBL/GenBank/DDBJ databases">
        <authorList>
            <person name="Chandra G."/>
            <person name="Truman W A."/>
        </authorList>
    </citation>
    <scope>NUCLEOTIDE SEQUENCE [LARGE SCALE GENOMIC DNA]</scope>
    <source>
        <strain evidence="1">PS624</strain>
    </source>
</reference>
<sequence length="118" mass="13071">MRSPDRSTQFSQFVEFVVDPPHVQDLVTALIARVERFTCLCPGFISAQVHVSEAGDRVLMQLLWPSKRDSELAIERAQAVEPDLFHLARQHHASALLFSTFNAVAQVCAVPVAEGGEQ</sequence>
<gene>
    <name evidence="1" type="ORF">PS624_01120</name>
</gene>
<dbReference type="AlphaFoldDB" id="A0A5E6QMT4"/>
<dbReference type="RefSeq" id="WP_150774321.1">
    <property type="nucleotide sequence ID" value="NZ_CABVGZ010000008.1"/>
</dbReference>
<evidence type="ECO:0008006" key="3">
    <source>
        <dbReference type="Google" id="ProtNLM"/>
    </source>
</evidence>
<protein>
    <recommendedName>
        <fullName evidence="3">Antibiotic biosynthesis monooxygenase</fullName>
    </recommendedName>
</protein>
<dbReference type="Gene3D" id="3.30.70.100">
    <property type="match status" value="1"/>
</dbReference>
<dbReference type="EMBL" id="CABVGZ010000008">
    <property type="protein sequence ID" value="VVM57636.1"/>
    <property type="molecule type" value="Genomic_DNA"/>
</dbReference>
<dbReference type="Proteomes" id="UP000326241">
    <property type="component" value="Unassembled WGS sequence"/>
</dbReference>
<proteinExistence type="predicted"/>
<name>A0A5E6QMT4_PSEFL</name>
<organism evidence="1 2">
    <name type="scientific">Pseudomonas fluorescens</name>
    <dbReference type="NCBI Taxonomy" id="294"/>
    <lineage>
        <taxon>Bacteria</taxon>
        <taxon>Pseudomonadati</taxon>
        <taxon>Pseudomonadota</taxon>
        <taxon>Gammaproteobacteria</taxon>
        <taxon>Pseudomonadales</taxon>
        <taxon>Pseudomonadaceae</taxon>
        <taxon>Pseudomonas</taxon>
    </lineage>
</organism>
<dbReference type="SUPFAM" id="SSF54909">
    <property type="entry name" value="Dimeric alpha+beta barrel"/>
    <property type="match status" value="1"/>
</dbReference>
<accession>A0A5E6QMT4</accession>
<evidence type="ECO:0000313" key="2">
    <source>
        <dbReference type="Proteomes" id="UP000326241"/>
    </source>
</evidence>